<gene>
    <name evidence="2" type="ORF">ATZ35_15475</name>
</gene>
<keyword evidence="2" id="KW-0808">Transferase</keyword>
<name>A0A0U2IUV0_9ENTE</name>
<evidence type="ECO:0000259" key="1">
    <source>
        <dbReference type="PROSITE" id="PS51186"/>
    </source>
</evidence>
<keyword evidence="3" id="KW-1185">Reference proteome</keyword>
<dbReference type="PROSITE" id="PS51186">
    <property type="entry name" value="GNAT"/>
    <property type="match status" value="1"/>
</dbReference>
<organism evidence="2 3">
    <name type="scientific">Enterococcus rotai</name>
    <dbReference type="NCBI Taxonomy" id="118060"/>
    <lineage>
        <taxon>Bacteria</taxon>
        <taxon>Bacillati</taxon>
        <taxon>Bacillota</taxon>
        <taxon>Bacilli</taxon>
        <taxon>Lactobacillales</taxon>
        <taxon>Enterococcaceae</taxon>
        <taxon>Enterococcus</taxon>
    </lineage>
</organism>
<dbReference type="Gene3D" id="3.40.630.30">
    <property type="match status" value="1"/>
</dbReference>
<accession>A0A0U2IUV0</accession>
<dbReference type="Pfam" id="PF00583">
    <property type="entry name" value="Acetyltransf_1"/>
    <property type="match status" value="1"/>
</dbReference>
<dbReference type="AlphaFoldDB" id="A0A0U2IUV0"/>
<dbReference type="Proteomes" id="UP000067523">
    <property type="component" value="Chromosome"/>
</dbReference>
<dbReference type="GO" id="GO:0016747">
    <property type="term" value="F:acyltransferase activity, transferring groups other than amino-acyl groups"/>
    <property type="evidence" value="ECO:0007669"/>
    <property type="project" value="InterPro"/>
</dbReference>
<dbReference type="InterPro" id="IPR016181">
    <property type="entry name" value="Acyl_CoA_acyltransferase"/>
</dbReference>
<feature type="domain" description="N-acetyltransferase" evidence="1">
    <location>
        <begin position="7"/>
        <end position="152"/>
    </location>
</feature>
<dbReference type="RefSeq" id="WP_208928044.1">
    <property type="nucleotide sequence ID" value="NZ_CP013655.1"/>
</dbReference>
<dbReference type="InterPro" id="IPR000182">
    <property type="entry name" value="GNAT_dom"/>
</dbReference>
<dbReference type="SUPFAM" id="SSF55729">
    <property type="entry name" value="Acyl-CoA N-acyltransferases (Nat)"/>
    <property type="match status" value="1"/>
</dbReference>
<sequence>MKDFTIVKIKEYPELLLEAAEWFHQKWKIPIEAYIQSMEACINSTASVPQWYIVCDDKKIVAGIGVIENDFHDRKDLTPNICAVYVEDSYRNQGLAGNMLQFVCDDFKNKGNDYLYLITDHSTFYERYGWKFIGMVQGDGELTKTRMYRREL</sequence>
<dbReference type="CDD" id="cd04301">
    <property type="entry name" value="NAT_SF"/>
    <property type="match status" value="1"/>
</dbReference>
<protein>
    <submittedName>
        <fullName evidence="2">GNAT family acetyltransferase</fullName>
    </submittedName>
</protein>
<proteinExistence type="predicted"/>
<dbReference type="STRING" id="118060.ATZ35_15475"/>
<dbReference type="KEGG" id="erx:ATZ35_15475"/>
<reference evidence="3" key="1">
    <citation type="submission" date="2015-12" db="EMBL/GenBank/DDBJ databases">
        <authorList>
            <person name="Lauer A."/>
            <person name="Humrighouse B."/>
            <person name="Loparev V."/>
            <person name="Shewmaker P.L."/>
            <person name="Whitney A.M."/>
            <person name="McLaughlin R.W."/>
        </authorList>
    </citation>
    <scope>NUCLEOTIDE SEQUENCE [LARGE SCALE GENOMIC DNA]</scope>
    <source>
        <strain evidence="3">LMG 26678</strain>
    </source>
</reference>
<evidence type="ECO:0000313" key="2">
    <source>
        <dbReference type="EMBL" id="ALS38494.1"/>
    </source>
</evidence>
<evidence type="ECO:0000313" key="3">
    <source>
        <dbReference type="Proteomes" id="UP000067523"/>
    </source>
</evidence>
<dbReference type="EMBL" id="CP013655">
    <property type="protein sequence ID" value="ALS38494.1"/>
    <property type="molecule type" value="Genomic_DNA"/>
</dbReference>